<comment type="caution">
    <text evidence="1">The sequence shown here is derived from an EMBL/GenBank/DDBJ whole genome shotgun (WGS) entry which is preliminary data.</text>
</comment>
<dbReference type="EMBL" id="JAUHMF010000002">
    <property type="protein sequence ID" value="MDT8898399.1"/>
    <property type="molecule type" value="Genomic_DNA"/>
</dbReference>
<gene>
    <name evidence="1" type="ORF">QYE77_08980</name>
</gene>
<evidence type="ECO:0000313" key="2">
    <source>
        <dbReference type="Proteomes" id="UP001254165"/>
    </source>
</evidence>
<protein>
    <recommendedName>
        <fullName evidence="3">Ribbon-helix-helix protein CopG domain-containing protein</fullName>
    </recommendedName>
</protein>
<accession>A0ABU3NNH9</accession>
<name>A0ABU3NNH9_9CHLR</name>
<reference evidence="1 2" key="1">
    <citation type="submission" date="2023-07" db="EMBL/GenBank/DDBJ databases">
        <title>Novel species of Thermanaerothrix with wide hydrolytic capabilities.</title>
        <authorList>
            <person name="Zayulina K.S."/>
            <person name="Podosokorskaya O.A."/>
            <person name="Elcheninov A.G."/>
        </authorList>
    </citation>
    <scope>NUCLEOTIDE SEQUENCE [LARGE SCALE GENOMIC DNA]</scope>
    <source>
        <strain evidence="1 2">4228-RoL</strain>
    </source>
</reference>
<organism evidence="1 2">
    <name type="scientific">Thermanaerothrix solaris</name>
    <dbReference type="NCBI Taxonomy" id="3058434"/>
    <lineage>
        <taxon>Bacteria</taxon>
        <taxon>Bacillati</taxon>
        <taxon>Chloroflexota</taxon>
        <taxon>Anaerolineae</taxon>
        <taxon>Anaerolineales</taxon>
        <taxon>Anaerolineaceae</taxon>
        <taxon>Thermanaerothrix</taxon>
    </lineage>
</organism>
<sequence>MCFYRKRKEEGQPISEIILDPIAELMECTDMSRAEVVKNLKARGLEFVREVLWDELFSDAENEAMVRDSYQRAMKALEDEANEPARGTGRAG</sequence>
<evidence type="ECO:0008006" key="3">
    <source>
        <dbReference type="Google" id="ProtNLM"/>
    </source>
</evidence>
<keyword evidence="2" id="KW-1185">Reference proteome</keyword>
<dbReference type="RefSeq" id="WP_315625058.1">
    <property type="nucleotide sequence ID" value="NZ_JAUHMF010000002.1"/>
</dbReference>
<evidence type="ECO:0000313" key="1">
    <source>
        <dbReference type="EMBL" id="MDT8898399.1"/>
    </source>
</evidence>
<proteinExistence type="predicted"/>
<dbReference type="Proteomes" id="UP001254165">
    <property type="component" value="Unassembled WGS sequence"/>
</dbReference>